<name>A0A5M3MZH4_CONPW</name>
<dbReference type="KEGG" id="cput:CONPUDRAFT_142579"/>
<evidence type="ECO:0000256" key="2">
    <source>
        <dbReference type="ARBA" id="ARBA00006442"/>
    </source>
</evidence>
<keyword evidence="5" id="KW-0479">Metal-binding</keyword>
<dbReference type="Pfam" id="PF07992">
    <property type="entry name" value="Pyr_redox_2"/>
    <property type="match status" value="1"/>
</dbReference>
<evidence type="ECO:0000256" key="3">
    <source>
        <dbReference type="ARBA" id="ARBA00022630"/>
    </source>
</evidence>
<keyword evidence="3" id="KW-0285">Flavoprotein</keyword>
<reference evidence="12" key="1">
    <citation type="journal article" date="2012" name="Science">
        <title>The Paleozoic origin of enzymatic lignin decomposition reconstructed from 31 fungal genomes.</title>
        <authorList>
            <person name="Floudas D."/>
            <person name="Binder M."/>
            <person name="Riley R."/>
            <person name="Barry K."/>
            <person name="Blanchette R.A."/>
            <person name="Henrissat B."/>
            <person name="Martinez A.T."/>
            <person name="Otillar R."/>
            <person name="Spatafora J.W."/>
            <person name="Yadav J.S."/>
            <person name="Aerts A."/>
            <person name="Benoit I."/>
            <person name="Boyd A."/>
            <person name="Carlson A."/>
            <person name="Copeland A."/>
            <person name="Coutinho P.M."/>
            <person name="de Vries R.P."/>
            <person name="Ferreira P."/>
            <person name="Findley K."/>
            <person name="Foster B."/>
            <person name="Gaskell J."/>
            <person name="Glotzer D."/>
            <person name="Gorecki P."/>
            <person name="Heitman J."/>
            <person name="Hesse C."/>
            <person name="Hori C."/>
            <person name="Igarashi K."/>
            <person name="Jurgens J.A."/>
            <person name="Kallen N."/>
            <person name="Kersten P."/>
            <person name="Kohler A."/>
            <person name="Kuees U."/>
            <person name="Kumar T.K.A."/>
            <person name="Kuo A."/>
            <person name="LaButti K."/>
            <person name="Larrondo L.F."/>
            <person name="Lindquist E."/>
            <person name="Ling A."/>
            <person name="Lombard V."/>
            <person name="Lucas S."/>
            <person name="Lundell T."/>
            <person name="Martin R."/>
            <person name="McLaughlin D.J."/>
            <person name="Morgenstern I."/>
            <person name="Morin E."/>
            <person name="Murat C."/>
            <person name="Nagy L.G."/>
            <person name="Nolan M."/>
            <person name="Ohm R.A."/>
            <person name="Patyshakuliyeva A."/>
            <person name="Rokas A."/>
            <person name="Ruiz-Duenas F.J."/>
            <person name="Sabat G."/>
            <person name="Salamov A."/>
            <person name="Samejima M."/>
            <person name="Schmutz J."/>
            <person name="Slot J.C."/>
            <person name="St John F."/>
            <person name="Stenlid J."/>
            <person name="Sun H."/>
            <person name="Sun S."/>
            <person name="Syed K."/>
            <person name="Tsang A."/>
            <person name="Wiebenga A."/>
            <person name="Young D."/>
            <person name="Pisabarro A."/>
            <person name="Eastwood D.C."/>
            <person name="Martin F."/>
            <person name="Cullen D."/>
            <person name="Grigoriev I.V."/>
            <person name="Hibbett D.S."/>
        </authorList>
    </citation>
    <scope>NUCLEOTIDE SEQUENCE [LARGE SCALE GENOMIC DNA]</scope>
    <source>
        <strain evidence="12">RWD-64-598 SS2</strain>
    </source>
</reference>
<dbReference type="InterPro" id="IPR028202">
    <property type="entry name" value="Reductase_C"/>
</dbReference>
<dbReference type="InterPro" id="IPR023753">
    <property type="entry name" value="FAD/NAD-binding_dom"/>
</dbReference>
<dbReference type="SUPFAM" id="SSF55424">
    <property type="entry name" value="FAD/NAD-linked reductases, dimerisation (C-terminal) domain"/>
    <property type="match status" value="1"/>
</dbReference>
<gene>
    <name evidence="11" type="ORF">CONPUDRAFT_142579</name>
</gene>
<dbReference type="PANTHER" id="PTHR43557:SF2">
    <property type="entry name" value="RIESKE DOMAIN-CONTAINING PROTEIN-RELATED"/>
    <property type="match status" value="1"/>
</dbReference>
<dbReference type="CDD" id="cd03478">
    <property type="entry name" value="Rieske_AIFL_N"/>
    <property type="match status" value="1"/>
</dbReference>
<dbReference type="SUPFAM" id="SSF50022">
    <property type="entry name" value="ISP domain"/>
    <property type="match status" value="1"/>
</dbReference>
<dbReference type="AlphaFoldDB" id="A0A5M3MZH4"/>
<keyword evidence="4" id="KW-0001">2Fe-2S</keyword>
<dbReference type="GO" id="GO:0046872">
    <property type="term" value="F:metal ion binding"/>
    <property type="evidence" value="ECO:0007669"/>
    <property type="project" value="UniProtKB-KW"/>
</dbReference>
<dbReference type="Proteomes" id="UP000053558">
    <property type="component" value="Unassembled WGS sequence"/>
</dbReference>
<dbReference type="OrthoDB" id="6029at2759"/>
<keyword evidence="9" id="KW-0411">Iron-sulfur</keyword>
<keyword evidence="7" id="KW-0560">Oxidoreductase</keyword>
<dbReference type="InterPro" id="IPR036922">
    <property type="entry name" value="Rieske_2Fe-2S_sf"/>
</dbReference>
<evidence type="ECO:0000256" key="1">
    <source>
        <dbReference type="ARBA" id="ARBA00001974"/>
    </source>
</evidence>
<dbReference type="InterPro" id="IPR017941">
    <property type="entry name" value="Rieske_2Fe-2S"/>
</dbReference>
<comment type="caution">
    <text evidence="11">The sequence shown here is derived from an EMBL/GenBank/DDBJ whole genome shotgun (WGS) entry which is preliminary data.</text>
</comment>
<keyword evidence="6" id="KW-0274">FAD</keyword>
<dbReference type="PRINTS" id="PR00411">
    <property type="entry name" value="PNDRDTASEI"/>
</dbReference>
<evidence type="ECO:0000313" key="11">
    <source>
        <dbReference type="EMBL" id="EIW84204.1"/>
    </source>
</evidence>
<feature type="domain" description="Rieske" evidence="10">
    <location>
        <begin position="6"/>
        <end position="103"/>
    </location>
</feature>
<dbReference type="PANTHER" id="PTHR43557">
    <property type="entry name" value="APOPTOSIS-INDUCING FACTOR 1"/>
    <property type="match status" value="1"/>
</dbReference>
<dbReference type="Gene3D" id="3.50.50.60">
    <property type="entry name" value="FAD/NAD(P)-binding domain"/>
    <property type="match status" value="2"/>
</dbReference>
<keyword evidence="8" id="KW-0408">Iron</keyword>
<dbReference type="PRINTS" id="PR00368">
    <property type="entry name" value="FADPNR"/>
</dbReference>
<dbReference type="PROSITE" id="PS51296">
    <property type="entry name" value="RIESKE"/>
    <property type="match status" value="1"/>
</dbReference>
<dbReference type="EMBL" id="JH711575">
    <property type="protein sequence ID" value="EIW84204.1"/>
    <property type="molecule type" value="Genomic_DNA"/>
</dbReference>
<sequence length="564" mass="60806">MAAKTVPVCNASDLKDGQMKEVDFEGEGKVLVYRLGDKVHATSAFCTHYGAPLSKGVLTADGRIVCPWHGACFNVCTGDIEDAPAPSAIHSFKAEEVGGKIQVTAELSRTTKNNMTRPPKLTSATATSGKGVVIVGGGSGAFYTIESLRENGYQGNIVVVSRETYPPIDRTKLSKALITDSSALQWRNAADLKIKFGVTLRIGVTVTSVDIPNKQVILDGGKESIPYDKLVLASGGLPRRLPVEGSDLENVFTFRGVQDAQKVDAVAQEGKRAVVIGSSFISMELAVAMSKRKLASLDVIGMEEYPFEAILGKEVGASLKKFHESQGVKFHMKSKVDKIVASDGEGEEPKKATGVVINGTTIPADFVVMGVGVAPATDFLKQSGFTLEQDGGVKVDEYLRVPGYTDVYAIVYRSKRIKEDTGDIAYYPQLKDGKSRGYRRIEHWNVAGNHGRAVGKTIAGKPQPFMKVPVFWSAQGQQLRYCGIGHEFDEVIIKGNPEEMKFIAFYVKDGAVTAVSSMQNDPVVSKCSELMRLGLMPTPEELKNGKDVLAIDLSSSDALPRVTS</sequence>
<dbReference type="OMA" id="PRCTHYG"/>
<dbReference type="GO" id="GO:0051537">
    <property type="term" value="F:2 iron, 2 sulfur cluster binding"/>
    <property type="evidence" value="ECO:0007669"/>
    <property type="project" value="UniProtKB-KW"/>
</dbReference>
<dbReference type="Pfam" id="PF14759">
    <property type="entry name" value="Reductase_C"/>
    <property type="match status" value="1"/>
</dbReference>
<evidence type="ECO:0000256" key="9">
    <source>
        <dbReference type="ARBA" id="ARBA00023014"/>
    </source>
</evidence>
<protein>
    <submittedName>
        <fullName evidence="11">Flavo protein</fullName>
    </submittedName>
</protein>
<comment type="cofactor">
    <cofactor evidence="1">
        <name>FAD</name>
        <dbReference type="ChEBI" id="CHEBI:57692"/>
    </cofactor>
</comment>
<accession>A0A5M3MZH4</accession>
<organism evidence="11 12">
    <name type="scientific">Coniophora puteana (strain RWD-64-598)</name>
    <name type="common">Brown rot fungus</name>
    <dbReference type="NCBI Taxonomy" id="741705"/>
    <lineage>
        <taxon>Eukaryota</taxon>
        <taxon>Fungi</taxon>
        <taxon>Dikarya</taxon>
        <taxon>Basidiomycota</taxon>
        <taxon>Agaricomycotina</taxon>
        <taxon>Agaricomycetes</taxon>
        <taxon>Agaricomycetidae</taxon>
        <taxon>Boletales</taxon>
        <taxon>Coniophorineae</taxon>
        <taxon>Coniophoraceae</taxon>
        <taxon>Coniophora</taxon>
    </lineage>
</organism>
<dbReference type="InterPro" id="IPR016156">
    <property type="entry name" value="FAD/NAD-linked_Rdtase_dimer_sf"/>
</dbReference>
<dbReference type="GeneID" id="19201762"/>
<evidence type="ECO:0000259" key="10">
    <source>
        <dbReference type="PROSITE" id="PS51296"/>
    </source>
</evidence>
<dbReference type="InterPro" id="IPR050446">
    <property type="entry name" value="FAD-oxidoreductase/Apoptosis"/>
</dbReference>
<dbReference type="GO" id="GO:0005737">
    <property type="term" value="C:cytoplasm"/>
    <property type="evidence" value="ECO:0007669"/>
    <property type="project" value="TreeGrafter"/>
</dbReference>
<evidence type="ECO:0000256" key="7">
    <source>
        <dbReference type="ARBA" id="ARBA00023002"/>
    </source>
</evidence>
<dbReference type="RefSeq" id="XP_007765969.1">
    <property type="nucleotide sequence ID" value="XM_007767779.1"/>
</dbReference>
<evidence type="ECO:0000256" key="6">
    <source>
        <dbReference type="ARBA" id="ARBA00022827"/>
    </source>
</evidence>
<dbReference type="Gene3D" id="3.30.390.30">
    <property type="match status" value="1"/>
</dbReference>
<comment type="similarity">
    <text evidence="2">Belongs to the FAD-dependent oxidoreductase family.</text>
</comment>
<dbReference type="Pfam" id="PF00355">
    <property type="entry name" value="Rieske"/>
    <property type="match status" value="1"/>
</dbReference>
<keyword evidence="12" id="KW-1185">Reference proteome</keyword>
<dbReference type="GO" id="GO:0016651">
    <property type="term" value="F:oxidoreductase activity, acting on NAD(P)H"/>
    <property type="evidence" value="ECO:0007669"/>
    <property type="project" value="TreeGrafter"/>
</dbReference>
<dbReference type="SUPFAM" id="SSF51905">
    <property type="entry name" value="FAD/NAD(P)-binding domain"/>
    <property type="match status" value="2"/>
</dbReference>
<evidence type="ECO:0000256" key="8">
    <source>
        <dbReference type="ARBA" id="ARBA00023004"/>
    </source>
</evidence>
<dbReference type="InterPro" id="IPR036188">
    <property type="entry name" value="FAD/NAD-bd_sf"/>
</dbReference>
<evidence type="ECO:0000313" key="12">
    <source>
        <dbReference type="Proteomes" id="UP000053558"/>
    </source>
</evidence>
<evidence type="ECO:0000256" key="5">
    <source>
        <dbReference type="ARBA" id="ARBA00022723"/>
    </source>
</evidence>
<evidence type="ECO:0000256" key="4">
    <source>
        <dbReference type="ARBA" id="ARBA00022714"/>
    </source>
</evidence>
<proteinExistence type="inferred from homology"/>
<dbReference type="Gene3D" id="2.102.10.10">
    <property type="entry name" value="Rieske [2Fe-2S] iron-sulphur domain"/>
    <property type="match status" value="1"/>
</dbReference>